<comment type="catalytic activity">
    <reaction evidence="3">
        <text>Hydrolysis of (1-&gt;4)-beta-linkages between N-acetylmuramic acid and N-acetyl-D-glucosamine residues in a peptidoglycan and between N-acetyl-D-glucosamine residues in chitodextrins.</text>
        <dbReference type="EC" id="3.2.1.17"/>
    </reaction>
</comment>
<dbReference type="PANTHER" id="PTHR37406">
    <property type="entry name" value="T4-TYPE LYSOZYME 1-RELATED"/>
    <property type="match status" value="1"/>
</dbReference>
<evidence type="ECO:0000256" key="3">
    <source>
        <dbReference type="RuleBase" id="RU003788"/>
    </source>
</evidence>
<sequence length="140" mass="15846">MSTYDQSALRAELTRDEGRRNRIYRDTVGKTSGGVGRNLDDVGLMDDEIDLMLTNDIARAERFLDGNLPWWRQLDDVRQRVLLNMAFNMGGRLLGFHMMLTAAKAGDYETAANEMANSNWAKQVGDRADRLEKMMRTGGV</sequence>
<protein>
    <recommendedName>
        <fullName evidence="3">Lysozyme</fullName>
        <ecNumber evidence="3">3.2.1.17</ecNumber>
    </recommendedName>
</protein>
<name>A0A2N7VQ22_9BURK</name>
<dbReference type="GO" id="GO:0016998">
    <property type="term" value="P:cell wall macromolecule catabolic process"/>
    <property type="evidence" value="ECO:0007669"/>
    <property type="project" value="InterPro"/>
</dbReference>
<dbReference type="Gene3D" id="1.10.530.40">
    <property type="match status" value="1"/>
</dbReference>
<evidence type="ECO:0000313" key="5">
    <source>
        <dbReference type="Proteomes" id="UP000235347"/>
    </source>
</evidence>
<keyword evidence="3" id="KW-0326">Glycosidase</keyword>
<dbReference type="EMBL" id="PNYB01000022">
    <property type="protein sequence ID" value="PMS19246.1"/>
    <property type="molecule type" value="Genomic_DNA"/>
</dbReference>
<dbReference type="Proteomes" id="UP000235347">
    <property type="component" value="Unassembled WGS sequence"/>
</dbReference>
<dbReference type="GO" id="GO:0042742">
    <property type="term" value="P:defense response to bacterium"/>
    <property type="evidence" value="ECO:0007669"/>
    <property type="project" value="UniProtKB-KW"/>
</dbReference>
<dbReference type="GO" id="GO:0031640">
    <property type="term" value="P:killing of cells of another organism"/>
    <property type="evidence" value="ECO:0007669"/>
    <property type="project" value="UniProtKB-KW"/>
</dbReference>
<dbReference type="GO" id="GO:0009253">
    <property type="term" value="P:peptidoglycan catabolic process"/>
    <property type="evidence" value="ECO:0007669"/>
    <property type="project" value="InterPro"/>
</dbReference>
<dbReference type="InterPro" id="IPR002196">
    <property type="entry name" value="Glyco_hydro_24"/>
</dbReference>
<evidence type="ECO:0000313" key="4">
    <source>
        <dbReference type="EMBL" id="PMS19246.1"/>
    </source>
</evidence>
<keyword evidence="2 3" id="KW-0081">Bacteriolytic enzyme</keyword>
<keyword evidence="1 3" id="KW-0929">Antimicrobial</keyword>
<dbReference type="EC" id="3.2.1.17" evidence="3"/>
<comment type="similarity">
    <text evidence="3">Belongs to the glycosyl hydrolase 24 family.</text>
</comment>
<reference evidence="4 5" key="1">
    <citation type="submission" date="2018-01" db="EMBL/GenBank/DDBJ databases">
        <title>Whole genome analyses suggest that Burkholderia sensu lato contains two further novel genera in the rhizoxinica-symbiotica group Mycetohabitans gen. nov., and Trinickia gen. nov.: implications for the evolution of diazotrophy and nodulation in the Burkholderiaceae.</title>
        <authorList>
            <person name="Estrada-de los Santos P."/>
            <person name="Palmer M."/>
            <person name="Chavez-Ramirez B."/>
            <person name="Beukes C."/>
            <person name="Steenkamp E.T."/>
            <person name="Hirsch A.M."/>
            <person name="Manyaka P."/>
            <person name="Maluk M."/>
            <person name="Lafos M."/>
            <person name="Crook M."/>
            <person name="Gross E."/>
            <person name="Simon M.F."/>
            <person name="Bueno dos Reis Junior F."/>
            <person name="Poole P.S."/>
            <person name="Venter S.N."/>
            <person name="James E.K."/>
        </authorList>
    </citation>
    <scope>NUCLEOTIDE SEQUENCE [LARGE SCALE GENOMIC DNA]</scope>
    <source>
        <strain evidence="4 5">GP25-8</strain>
    </source>
</reference>
<evidence type="ECO:0000256" key="1">
    <source>
        <dbReference type="ARBA" id="ARBA00022529"/>
    </source>
</evidence>
<organism evidence="4 5">
    <name type="scientific">Trinickia soli</name>
    <dbReference type="NCBI Taxonomy" id="380675"/>
    <lineage>
        <taxon>Bacteria</taxon>
        <taxon>Pseudomonadati</taxon>
        <taxon>Pseudomonadota</taxon>
        <taxon>Betaproteobacteria</taxon>
        <taxon>Burkholderiales</taxon>
        <taxon>Burkholderiaceae</taxon>
        <taxon>Trinickia</taxon>
    </lineage>
</organism>
<dbReference type="InterPro" id="IPR052619">
    <property type="entry name" value="Phage_lysozyme-like"/>
</dbReference>
<dbReference type="AlphaFoldDB" id="A0A2N7VQ22"/>
<accession>A0A2N7VQ22</accession>
<gene>
    <name evidence="4" type="ORF">C0Z19_21690</name>
</gene>
<dbReference type="SUPFAM" id="SSF53955">
    <property type="entry name" value="Lysozyme-like"/>
    <property type="match status" value="1"/>
</dbReference>
<dbReference type="Pfam" id="PF00959">
    <property type="entry name" value="Phage_lysozyme"/>
    <property type="match status" value="1"/>
</dbReference>
<dbReference type="GO" id="GO:0003796">
    <property type="term" value="F:lysozyme activity"/>
    <property type="evidence" value="ECO:0007669"/>
    <property type="project" value="UniProtKB-EC"/>
</dbReference>
<proteinExistence type="inferred from homology"/>
<dbReference type="RefSeq" id="WP_102611894.1">
    <property type="nucleotide sequence ID" value="NZ_CADIKD010000002.1"/>
</dbReference>
<dbReference type="InterPro" id="IPR023346">
    <property type="entry name" value="Lysozyme-like_dom_sf"/>
</dbReference>
<keyword evidence="5" id="KW-1185">Reference proteome</keyword>
<dbReference type="PANTHER" id="PTHR37406:SF1">
    <property type="entry name" value="T4-TYPE LYSOZYME 1-RELATED"/>
    <property type="match status" value="1"/>
</dbReference>
<evidence type="ECO:0000256" key="2">
    <source>
        <dbReference type="ARBA" id="ARBA00022638"/>
    </source>
</evidence>
<keyword evidence="3" id="KW-0378">Hydrolase</keyword>
<dbReference type="InterPro" id="IPR023347">
    <property type="entry name" value="Lysozyme_dom_sf"/>
</dbReference>
<comment type="caution">
    <text evidence="4">The sequence shown here is derived from an EMBL/GenBank/DDBJ whole genome shotgun (WGS) entry which is preliminary data.</text>
</comment>